<dbReference type="RefSeq" id="WP_185800230.1">
    <property type="nucleotide sequence ID" value="NZ_JACJVJ010000001.1"/>
</dbReference>
<keyword evidence="1" id="KW-0812">Transmembrane</keyword>
<evidence type="ECO:0000313" key="2">
    <source>
        <dbReference type="EMBL" id="MBC2776984.1"/>
    </source>
</evidence>
<feature type="transmembrane region" description="Helical" evidence="1">
    <location>
        <begin position="24"/>
        <end position="44"/>
    </location>
</feature>
<accession>A0A842HZQ5</accession>
<keyword evidence="1" id="KW-1133">Transmembrane helix</keyword>
<keyword evidence="3" id="KW-1185">Reference proteome</keyword>
<organism evidence="2 3">
    <name type="scientific">Parasphingopyxis marina</name>
    <dbReference type="NCBI Taxonomy" id="2761622"/>
    <lineage>
        <taxon>Bacteria</taxon>
        <taxon>Pseudomonadati</taxon>
        <taxon>Pseudomonadota</taxon>
        <taxon>Alphaproteobacteria</taxon>
        <taxon>Sphingomonadales</taxon>
        <taxon>Sphingomonadaceae</taxon>
        <taxon>Parasphingopyxis</taxon>
    </lineage>
</organism>
<comment type="caution">
    <text evidence="2">The sequence shown here is derived from an EMBL/GenBank/DDBJ whole genome shotgun (WGS) entry which is preliminary data.</text>
</comment>
<dbReference type="EMBL" id="JACJVJ010000001">
    <property type="protein sequence ID" value="MBC2776984.1"/>
    <property type="molecule type" value="Genomic_DNA"/>
</dbReference>
<name>A0A842HZQ5_9SPHN</name>
<reference evidence="2 3" key="1">
    <citation type="submission" date="2020-08" db="EMBL/GenBank/DDBJ databases">
        <title>Draft genome sequence of Parasphingopyxis sp. GrpM-11.</title>
        <authorList>
            <person name="Oh J."/>
            <person name="Roh D.-H."/>
        </authorList>
    </citation>
    <scope>NUCLEOTIDE SEQUENCE [LARGE SCALE GENOMIC DNA]</scope>
    <source>
        <strain evidence="2 3">GrpM-11</strain>
    </source>
</reference>
<evidence type="ECO:0000256" key="1">
    <source>
        <dbReference type="SAM" id="Phobius"/>
    </source>
</evidence>
<protein>
    <submittedName>
        <fullName evidence="2">Uncharacterized protein</fullName>
    </submittedName>
</protein>
<sequence length="46" mass="5117">MTDEETHLTKNEARAGATPHMTRVVLVVSLLLIVAIFGLLFMFWSG</sequence>
<gene>
    <name evidence="2" type="ORF">H6P80_05045</name>
</gene>
<keyword evidence="1" id="KW-0472">Membrane</keyword>
<dbReference type="AlphaFoldDB" id="A0A842HZQ5"/>
<proteinExistence type="predicted"/>
<dbReference type="Proteomes" id="UP000564378">
    <property type="component" value="Unassembled WGS sequence"/>
</dbReference>
<evidence type="ECO:0000313" key="3">
    <source>
        <dbReference type="Proteomes" id="UP000564378"/>
    </source>
</evidence>